<reference evidence="1 2" key="1">
    <citation type="submission" date="2021-02" db="EMBL/GenBank/DDBJ databases">
        <authorList>
            <person name="Han P."/>
        </authorList>
    </citation>
    <scope>NUCLEOTIDE SEQUENCE [LARGE SCALE GENOMIC DNA]</scope>
    <source>
        <strain evidence="1">Candidatus Nitrospira sp. ZN2</strain>
    </source>
</reference>
<evidence type="ECO:0000313" key="2">
    <source>
        <dbReference type="Proteomes" id="UP000675880"/>
    </source>
</evidence>
<gene>
    <name evidence="1" type="ORF">NSPZN2_30667</name>
</gene>
<proteinExistence type="predicted"/>
<dbReference type="Proteomes" id="UP000675880">
    <property type="component" value="Unassembled WGS sequence"/>
</dbReference>
<dbReference type="RefSeq" id="WP_213042796.1">
    <property type="nucleotide sequence ID" value="NZ_CAJNBJ010000016.1"/>
</dbReference>
<dbReference type="EMBL" id="CAJNBJ010000016">
    <property type="protein sequence ID" value="CAE6761498.1"/>
    <property type="molecule type" value="Genomic_DNA"/>
</dbReference>
<comment type="caution">
    <text evidence="1">The sequence shown here is derived from an EMBL/GenBank/DDBJ whole genome shotgun (WGS) entry which is preliminary data.</text>
</comment>
<name>A0ABM8RMN2_9BACT</name>
<accession>A0ABM8RMN2</accession>
<protein>
    <recommendedName>
        <fullName evidence="3">Cytochrome c</fullName>
    </recommendedName>
</protein>
<keyword evidence="2" id="KW-1185">Reference proteome</keyword>
<evidence type="ECO:0008006" key="3">
    <source>
        <dbReference type="Google" id="ProtNLM"/>
    </source>
</evidence>
<sequence>MGSRSRTLCLATMGLWVMTLAVAGWFFVTGWTTKGADGRTEILLAPVERDQILAEMRQLLKAVDGVVRSLGEEQPNLQQAEAAARAAGMQMAVDTSPAIMAKLPLSFKQMGLSIHKDMDALADAIVKKETPQQILQRLSSMTARCTTCHDLYQFGAGK</sequence>
<evidence type="ECO:0000313" key="1">
    <source>
        <dbReference type="EMBL" id="CAE6761498.1"/>
    </source>
</evidence>
<dbReference type="SUPFAM" id="SSF47175">
    <property type="entry name" value="Cytochromes"/>
    <property type="match status" value="1"/>
</dbReference>
<dbReference type="InterPro" id="IPR010980">
    <property type="entry name" value="Cyt_c/b562"/>
</dbReference>
<organism evidence="1 2">
    <name type="scientific">Nitrospira defluvii</name>
    <dbReference type="NCBI Taxonomy" id="330214"/>
    <lineage>
        <taxon>Bacteria</taxon>
        <taxon>Pseudomonadati</taxon>
        <taxon>Nitrospirota</taxon>
        <taxon>Nitrospiria</taxon>
        <taxon>Nitrospirales</taxon>
        <taxon>Nitrospiraceae</taxon>
        <taxon>Nitrospira</taxon>
    </lineage>
</organism>